<sequence length="410" mass="43757">MRKQNSIILLMSLLMAGTLFAQSPTQQSASSSLKPAGINLSLWKGISTQTADSIGTTIFNLGFFSSQNNLTGLGINILGSNTRQNVKGIQLAGFSNSVGHRMQGIQLSGITNINKHGYRGLSAAGMVSINGNEGIGMLASGLVSITGENNRGITAAGLMNFIGDNGSGLLLTGIANITGNNYHGLTLSGLMNVAGGSSAGVQLGGLLNITGEDMQGLQLSGIGNVAGRKLKGVQIGLLNMASRAKGMQIGLFNYYKEKFDGLQLGLVNANPHTHIQLLVSGSNTTKLNLGARFKNNKLYTILGVGAPYFDFNDKFSGAVFYRAGAELPLYKRLFVSGDLGYSHIETFRKNEVNCPARLYSLQTRINMEYRLTENVGLFVSGGYGWDRHYDRNATYDKGIIIEGGIVLFKY</sequence>
<feature type="chain" id="PRO_5041333875" description="DUF5723 domain-containing protein" evidence="1">
    <location>
        <begin position="22"/>
        <end position="410"/>
    </location>
</feature>
<protein>
    <recommendedName>
        <fullName evidence="4">DUF5723 domain-containing protein</fullName>
    </recommendedName>
</protein>
<dbReference type="NCBIfam" id="NF047436">
    <property type="entry name" value="LA_2272_repeat"/>
    <property type="match status" value="1"/>
</dbReference>
<comment type="caution">
    <text evidence="2">The sequence shown here is derived from an EMBL/GenBank/DDBJ whole genome shotgun (WGS) entry which is preliminary data.</text>
</comment>
<evidence type="ECO:0000256" key="1">
    <source>
        <dbReference type="SAM" id="SignalP"/>
    </source>
</evidence>
<gene>
    <name evidence="2" type="ORF">H6D15_08880</name>
</gene>
<evidence type="ECO:0000313" key="2">
    <source>
        <dbReference type="EMBL" id="MBM6857709.1"/>
    </source>
</evidence>
<dbReference type="AlphaFoldDB" id="A0AA40ZU43"/>
<evidence type="ECO:0008006" key="4">
    <source>
        <dbReference type="Google" id="ProtNLM"/>
    </source>
</evidence>
<feature type="signal peptide" evidence="1">
    <location>
        <begin position="1"/>
        <end position="21"/>
    </location>
</feature>
<proteinExistence type="predicted"/>
<reference evidence="2 3" key="1">
    <citation type="journal article" date="2021" name="Sci. Rep.">
        <title>The distribution of antibiotic resistance genes in chicken gut microbiota commensals.</title>
        <authorList>
            <person name="Juricova H."/>
            <person name="Matiasovicova J."/>
            <person name="Kubasova T."/>
            <person name="Cejkova D."/>
            <person name="Rychlik I."/>
        </authorList>
    </citation>
    <scope>NUCLEOTIDE SEQUENCE [LARGE SCALE GENOMIC DNA]</scope>
    <source>
        <strain evidence="2 3">An421</strain>
    </source>
</reference>
<evidence type="ECO:0000313" key="3">
    <source>
        <dbReference type="Proteomes" id="UP000698924"/>
    </source>
</evidence>
<organism evidence="2 3">
    <name type="scientific">Caecibacteroides pullorum</name>
    <dbReference type="NCBI Taxonomy" id="2725562"/>
    <lineage>
        <taxon>Bacteria</taxon>
        <taxon>Pseudomonadati</taxon>
        <taxon>Bacteroidota</taxon>
        <taxon>Bacteroidia</taxon>
        <taxon>Bacteroidales</taxon>
        <taxon>Bacteroidaceae</taxon>
        <taxon>Caecibacteroides</taxon>
    </lineage>
</organism>
<keyword evidence="3" id="KW-1185">Reference proteome</keyword>
<dbReference type="Proteomes" id="UP000698924">
    <property type="component" value="Unassembled WGS sequence"/>
</dbReference>
<dbReference type="EMBL" id="JACJMO010000011">
    <property type="protein sequence ID" value="MBM6857709.1"/>
    <property type="molecule type" value="Genomic_DNA"/>
</dbReference>
<dbReference type="InterPro" id="IPR058093">
    <property type="entry name" value="LA_2272-like"/>
</dbReference>
<name>A0AA40ZU43_9BACT</name>
<dbReference type="RefSeq" id="WP_204971865.1">
    <property type="nucleotide sequence ID" value="NZ_JAAZTS010000012.1"/>
</dbReference>
<accession>A0AA40ZU43</accession>
<keyword evidence="1" id="KW-0732">Signal</keyword>